<organism evidence="2 3">
    <name type="scientific">Pedobacter africanus</name>
    <dbReference type="NCBI Taxonomy" id="151894"/>
    <lineage>
        <taxon>Bacteria</taxon>
        <taxon>Pseudomonadati</taxon>
        <taxon>Bacteroidota</taxon>
        <taxon>Sphingobacteriia</taxon>
        <taxon>Sphingobacteriales</taxon>
        <taxon>Sphingobacteriaceae</taxon>
        <taxon>Pedobacter</taxon>
    </lineage>
</organism>
<dbReference type="STRING" id="151894.SAMN04488524_0561"/>
<proteinExistence type="predicted"/>
<evidence type="ECO:0000313" key="3">
    <source>
        <dbReference type="Proteomes" id="UP000192756"/>
    </source>
</evidence>
<protein>
    <recommendedName>
        <fullName evidence="4">Prophage tail length tape measure protein</fullName>
    </recommendedName>
</protein>
<dbReference type="RefSeq" id="WP_084236888.1">
    <property type="nucleotide sequence ID" value="NZ_FWXT01000001.1"/>
</dbReference>
<dbReference type="AlphaFoldDB" id="A0A1W1ZBR8"/>
<evidence type="ECO:0000313" key="2">
    <source>
        <dbReference type="EMBL" id="SMC45712.1"/>
    </source>
</evidence>
<keyword evidence="3" id="KW-1185">Reference proteome</keyword>
<evidence type="ECO:0000256" key="1">
    <source>
        <dbReference type="SAM" id="Coils"/>
    </source>
</evidence>
<accession>A0A1W1ZBR8</accession>
<feature type="coiled-coil region" evidence="1">
    <location>
        <begin position="169"/>
        <end position="200"/>
    </location>
</feature>
<gene>
    <name evidence="2" type="ORF">SAMN04488524_0561</name>
</gene>
<dbReference type="EMBL" id="FWXT01000001">
    <property type="protein sequence ID" value="SMC45712.1"/>
    <property type="molecule type" value="Genomic_DNA"/>
</dbReference>
<sequence length="674" mass="70811">MANEKLSIELTAKIDGLRDSFNQAIREVNSYDKETKAKLASVDKGFAQLANDIDKAMSSASVSTSKASSQITKSLAQAAQATAAGGKSIKSGSDQAANALTNLGRVAQDAPFGFIGIQNNLNPLLESFQRLKAETGSSGAALKALGQSLIGPAGIGIALSVVSSAIILYQQYQQRANKTIENAKKTTDDYINTLDQLSQVQLKGAQNAQRELTELASLYQISQDATISIRQRKDAVDELQSQYPAYFANIKDETILNGGAKEAYDRLTTAIIATARARAAQDLITKNSSKQLENEQKLIDLESDRVKKANELALAKKREAQNVGNSDIQTGSAADAIAAAKASQSLKGIIKEQGQIKAENNKLDQENLRLTEQITKEVKKGADLAGKVGDLKKVKIEAPKIGKLGTGGIFGDLGLKAFENINLSIITKPLKEIRTETEFAVAALKGNFDYTSQQIEDFVSKYGRSAVELLDIAQKFNSDFNQIAFGGITDTLSSLGSAIGESFANGSNILEAAGQSLLSSLGGILVEFGKLTLAAGVAATALGQALRNPLNPANAALAIGAGAALIAIGSAIKAFSGKVGKSNSSGGAGKTDSKSIPQFASGVQNFGGGLALVGERGPELVNLPTGSSVIPTGRTERMMRGSNSSVVVGGEMRISMRELVVALRREEKLLGRLG</sequence>
<reference evidence="3" key="1">
    <citation type="submission" date="2017-04" db="EMBL/GenBank/DDBJ databases">
        <authorList>
            <person name="Varghese N."/>
            <person name="Submissions S."/>
        </authorList>
    </citation>
    <scope>NUCLEOTIDE SEQUENCE [LARGE SCALE GENOMIC DNA]</scope>
    <source>
        <strain evidence="3">DSM 12126</strain>
    </source>
</reference>
<dbReference type="Proteomes" id="UP000192756">
    <property type="component" value="Unassembled WGS sequence"/>
</dbReference>
<name>A0A1W1ZBR8_9SPHI</name>
<keyword evidence="1" id="KW-0175">Coiled coil</keyword>
<dbReference type="OrthoDB" id="780707at2"/>
<evidence type="ECO:0008006" key="4">
    <source>
        <dbReference type="Google" id="ProtNLM"/>
    </source>
</evidence>